<keyword evidence="2" id="KW-1185">Reference proteome</keyword>
<sequence length="412" mass="45657">MASSPFVFFRGTAQLFYSDVYNGVISTPDNLQNIPLTSVVGDCHLSNFGFLTEEGSHGDTVIFSPNDFDDACVGRAEWDILRLLTSLSLTQVHCEGVANGTYRFDDIDTSKPVISKNAVTEAQQTLLSTYINTCENVTADASVIYDAVDYRPDKSPSKIAKLYDKAAMRSAGGDAFTTKSALARAVTFNDDTLAFKANRGKFTPLNAKEYQELYNAFAPFMDDTVVDIVKRENAGTGSVNMDRFYFLVGPRKPHTAESFSKCHIVEVKQQREAAPLHHFKSLCPVNLLNPAHLTARSQRRMQRHADLILDEAIYNDKHFLIRSRHHAKVGITPEDVAMGNKAVNGGFNYVAELCGYTLALAHCRGDRRSTRFANAAASVLTEERDNLVAIANQYAELVQSDYTWFCETIAKA</sequence>
<organism evidence="1 2">
    <name type="scientific">Alteromonas hispanica</name>
    <dbReference type="NCBI Taxonomy" id="315421"/>
    <lineage>
        <taxon>Bacteria</taxon>
        <taxon>Pseudomonadati</taxon>
        <taxon>Pseudomonadota</taxon>
        <taxon>Gammaproteobacteria</taxon>
        <taxon>Alteromonadales</taxon>
        <taxon>Alteromonadaceae</taxon>
        <taxon>Alteromonas/Salinimonas group</taxon>
        <taxon>Alteromonas</taxon>
    </lineage>
</organism>
<reference evidence="1 2" key="1">
    <citation type="submission" date="2020-01" db="EMBL/GenBank/DDBJ databases">
        <title>Genomes of bacteria type strains.</title>
        <authorList>
            <person name="Chen J."/>
            <person name="Zhu S."/>
            <person name="Yang J."/>
        </authorList>
    </citation>
    <scope>NUCLEOTIDE SEQUENCE [LARGE SCALE GENOMIC DNA]</scope>
    <source>
        <strain evidence="1 2">LMG 22958</strain>
    </source>
</reference>
<name>A0A6L9MWH3_9ALTE</name>
<evidence type="ECO:0000313" key="1">
    <source>
        <dbReference type="EMBL" id="NDW22315.1"/>
    </source>
</evidence>
<proteinExistence type="predicted"/>
<dbReference type="EMBL" id="JAAAWP010000007">
    <property type="protein sequence ID" value="NDW22315.1"/>
    <property type="molecule type" value="Genomic_DNA"/>
</dbReference>
<comment type="caution">
    <text evidence="1">The sequence shown here is derived from an EMBL/GenBank/DDBJ whole genome shotgun (WGS) entry which is preliminary data.</text>
</comment>
<dbReference type="AlphaFoldDB" id="A0A6L9MWH3"/>
<dbReference type="PANTHER" id="PTHR39441:SF1">
    <property type="entry name" value="DUF2252 DOMAIN-CONTAINING PROTEIN"/>
    <property type="match status" value="1"/>
</dbReference>
<protein>
    <submittedName>
        <fullName evidence="1">DUF2252 domain-containing protein</fullName>
    </submittedName>
</protein>
<dbReference type="PANTHER" id="PTHR39441">
    <property type="entry name" value="DUF2252 DOMAIN-CONTAINING PROTEIN"/>
    <property type="match status" value="1"/>
</dbReference>
<accession>A0A6L9MWH3</accession>
<dbReference type="Proteomes" id="UP000478837">
    <property type="component" value="Unassembled WGS sequence"/>
</dbReference>
<dbReference type="Pfam" id="PF10009">
    <property type="entry name" value="DUF2252"/>
    <property type="match status" value="2"/>
</dbReference>
<dbReference type="InterPro" id="IPR018721">
    <property type="entry name" value="DUF2252"/>
</dbReference>
<evidence type="ECO:0000313" key="2">
    <source>
        <dbReference type="Proteomes" id="UP000478837"/>
    </source>
</evidence>
<gene>
    <name evidence="1" type="ORF">GTW09_12340</name>
</gene>